<evidence type="ECO:0000256" key="8">
    <source>
        <dbReference type="SAM" id="Phobius"/>
    </source>
</evidence>
<keyword evidence="4" id="KW-0479">Metal-binding</keyword>
<evidence type="ECO:0000259" key="9">
    <source>
        <dbReference type="PROSITE" id="PS51405"/>
    </source>
</evidence>
<evidence type="ECO:0000313" key="11">
    <source>
        <dbReference type="Proteomes" id="UP000824596"/>
    </source>
</evidence>
<dbReference type="Gene3D" id="1.10.489.10">
    <property type="entry name" value="Chloroperoxidase-like"/>
    <property type="match status" value="1"/>
</dbReference>
<evidence type="ECO:0000256" key="1">
    <source>
        <dbReference type="ARBA" id="ARBA00001970"/>
    </source>
</evidence>
<protein>
    <submittedName>
        <fullName evidence="10">Peroxidase, family 2 domain-containing protein</fullName>
    </submittedName>
</protein>
<evidence type="ECO:0000256" key="4">
    <source>
        <dbReference type="ARBA" id="ARBA00022723"/>
    </source>
</evidence>
<proteinExistence type="inferred from homology"/>
<evidence type="ECO:0000256" key="3">
    <source>
        <dbReference type="ARBA" id="ARBA00022617"/>
    </source>
</evidence>
<dbReference type="GO" id="GO:0046872">
    <property type="term" value="F:metal ion binding"/>
    <property type="evidence" value="ECO:0007669"/>
    <property type="project" value="UniProtKB-KW"/>
</dbReference>
<keyword evidence="8" id="KW-1133">Transmembrane helix</keyword>
<dbReference type="GeneID" id="68358789"/>
<keyword evidence="8" id="KW-0472">Membrane</keyword>
<evidence type="ECO:0000256" key="5">
    <source>
        <dbReference type="ARBA" id="ARBA00023002"/>
    </source>
</evidence>
<comment type="cofactor">
    <cofactor evidence="1">
        <name>heme b</name>
        <dbReference type="ChEBI" id="CHEBI:60344"/>
    </cofactor>
</comment>
<dbReference type="InterPro" id="IPR036851">
    <property type="entry name" value="Chloroperoxidase-like_sf"/>
</dbReference>
<accession>A0A9P8MQA4</accession>
<keyword evidence="2 10" id="KW-0575">Peroxidase</keyword>
<keyword evidence="3" id="KW-0349">Heme</keyword>
<sequence length="358" mass="39369">MRVPQWVLGFLLPYLAVAQFQPILNLWDKRFLNYQKPGPTDSRSPCPGLNALANHGFLPRNGRNVNALDIILGLFLGLGVSPETSGIVIAFGLVSSHNPLSLSLDLEDLRNHHFVIEHDCSFARNDALIGDNLNFNPKLWAIALKEMNKTSVVNPFNFGRGKAARVQDQRRRNPRTVYGPRAWFNGFSEVGLVLSTLGTVPGLAKLEYVRSLVEEERLPYHLGWRPRPFFCNLATMLGVGAASVLGDNYLLQTVASVVLSTPSEILQVFIPPNLDFLPELENMILSLGFDNGPMKKLSKALHAVSKHKKIVHRSTGTMQSVALQDLIAALGGDNDLQGSFAGTLESGLENQEQAIKAD</sequence>
<dbReference type="PANTHER" id="PTHR33577">
    <property type="entry name" value="STERIGMATOCYSTIN BIOSYNTHESIS PEROXIDASE STCC-RELATED"/>
    <property type="match status" value="1"/>
</dbReference>
<evidence type="ECO:0000256" key="2">
    <source>
        <dbReference type="ARBA" id="ARBA00022559"/>
    </source>
</evidence>
<comment type="similarity">
    <text evidence="7">Belongs to the chloroperoxidase family.</text>
</comment>
<keyword evidence="8" id="KW-0812">Transmembrane</keyword>
<dbReference type="PANTHER" id="PTHR33577:SF9">
    <property type="entry name" value="PEROXIDASE STCC"/>
    <property type="match status" value="1"/>
</dbReference>
<dbReference type="PROSITE" id="PS51405">
    <property type="entry name" value="HEME_HALOPEROXIDASE"/>
    <property type="match status" value="1"/>
</dbReference>
<evidence type="ECO:0000256" key="7">
    <source>
        <dbReference type="ARBA" id="ARBA00025795"/>
    </source>
</evidence>
<feature type="transmembrane region" description="Helical" evidence="8">
    <location>
        <begin position="70"/>
        <end position="94"/>
    </location>
</feature>
<comment type="caution">
    <text evidence="10">The sequence shown here is derived from an EMBL/GenBank/DDBJ whole genome shotgun (WGS) entry which is preliminary data.</text>
</comment>
<feature type="domain" description="Heme haloperoxidase family profile" evidence="9">
    <location>
        <begin position="16"/>
        <end position="246"/>
    </location>
</feature>
<dbReference type="InterPro" id="IPR000028">
    <property type="entry name" value="Chloroperoxidase"/>
</dbReference>
<keyword evidence="6" id="KW-0408">Iron</keyword>
<keyword evidence="5" id="KW-0560">Oxidoreductase</keyword>
<dbReference type="EMBL" id="JAIZPD010000013">
    <property type="protein sequence ID" value="KAH0959199.1"/>
    <property type="molecule type" value="Genomic_DNA"/>
</dbReference>
<organism evidence="10 11">
    <name type="scientific">Hirsutella rhossiliensis</name>
    <dbReference type="NCBI Taxonomy" id="111463"/>
    <lineage>
        <taxon>Eukaryota</taxon>
        <taxon>Fungi</taxon>
        <taxon>Dikarya</taxon>
        <taxon>Ascomycota</taxon>
        <taxon>Pezizomycotina</taxon>
        <taxon>Sordariomycetes</taxon>
        <taxon>Hypocreomycetidae</taxon>
        <taxon>Hypocreales</taxon>
        <taxon>Ophiocordycipitaceae</taxon>
        <taxon>Hirsutella</taxon>
    </lineage>
</organism>
<name>A0A9P8MQA4_9HYPO</name>
<gene>
    <name evidence="10" type="ORF">HRG_09660</name>
</gene>
<dbReference type="Pfam" id="PF01328">
    <property type="entry name" value="Peroxidase_2"/>
    <property type="match status" value="1"/>
</dbReference>
<dbReference type="GO" id="GO:0004601">
    <property type="term" value="F:peroxidase activity"/>
    <property type="evidence" value="ECO:0007669"/>
    <property type="project" value="UniProtKB-KW"/>
</dbReference>
<evidence type="ECO:0000256" key="6">
    <source>
        <dbReference type="ARBA" id="ARBA00023004"/>
    </source>
</evidence>
<dbReference type="Proteomes" id="UP000824596">
    <property type="component" value="Unassembled WGS sequence"/>
</dbReference>
<dbReference type="OrthoDB" id="407298at2759"/>
<feature type="transmembrane region" description="Helical" evidence="8">
    <location>
        <begin position="6"/>
        <end position="27"/>
    </location>
</feature>
<dbReference type="AlphaFoldDB" id="A0A9P8MQA4"/>
<evidence type="ECO:0000313" key="10">
    <source>
        <dbReference type="EMBL" id="KAH0959199.1"/>
    </source>
</evidence>
<dbReference type="SUPFAM" id="SSF47571">
    <property type="entry name" value="Cloroperoxidase"/>
    <property type="match status" value="1"/>
</dbReference>
<keyword evidence="11" id="KW-1185">Reference proteome</keyword>
<reference evidence="10" key="1">
    <citation type="submission" date="2021-09" db="EMBL/GenBank/DDBJ databases">
        <title>A high-quality genome of the endoparasitic fungus Hirsutella rhossiliensis with a comparison of Hirsutella genomes reveals transposable elements contributing to genome size variation.</title>
        <authorList>
            <person name="Lin R."/>
            <person name="Jiao Y."/>
            <person name="Sun X."/>
            <person name="Ling J."/>
            <person name="Xie B."/>
            <person name="Cheng X."/>
        </authorList>
    </citation>
    <scope>NUCLEOTIDE SEQUENCE</scope>
    <source>
        <strain evidence="10">HR02</strain>
    </source>
</reference>
<dbReference type="RefSeq" id="XP_044716712.1">
    <property type="nucleotide sequence ID" value="XM_044868131.1"/>
</dbReference>